<evidence type="ECO:0000313" key="1">
    <source>
        <dbReference type="EMBL" id="CNI76762.1"/>
    </source>
</evidence>
<reference evidence="1 2" key="1">
    <citation type="submission" date="2015-03" db="EMBL/GenBank/DDBJ databases">
        <authorList>
            <consortium name="Pathogen Informatics"/>
            <person name="Murphy D."/>
        </authorList>
    </citation>
    <scope>NUCLEOTIDE SEQUENCE [LARGE SCALE GENOMIC DNA]</scope>
    <source>
        <strain evidence="1 2">FE82747</strain>
    </source>
</reference>
<gene>
    <name evidence="1" type="ORF">ERS008502_04217</name>
</gene>
<dbReference type="EMBL" id="CQBM01000022">
    <property type="protein sequence ID" value="CNI76762.1"/>
    <property type="molecule type" value="Genomic_DNA"/>
</dbReference>
<accession>A0AA36PPQ4</accession>
<protein>
    <submittedName>
        <fullName evidence="1">Uncharacterized protein</fullName>
    </submittedName>
</protein>
<dbReference type="AlphaFoldDB" id="A0AA36PPQ4"/>
<organism evidence="1 2">
    <name type="scientific">Yersinia mollaretii</name>
    <dbReference type="NCBI Taxonomy" id="33060"/>
    <lineage>
        <taxon>Bacteria</taxon>
        <taxon>Pseudomonadati</taxon>
        <taxon>Pseudomonadota</taxon>
        <taxon>Gammaproteobacteria</taxon>
        <taxon>Enterobacterales</taxon>
        <taxon>Yersiniaceae</taxon>
        <taxon>Yersinia</taxon>
    </lineage>
</organism>
<proteinExistence type="predicted"/>
<dbReference type="Proteomes" id="UP000040841">
    <property type="component" value="Unassembled WGS sequence"/>
</dbReference>
<sequence length="198" mass="21127">MNIINDQVESVNPDISSTPLPGESAIVKVNDGHLVRILSDMEKISENDKTAISQLSGSYQENSDGTFHSYSTEETNADGTNKVKITVEAKYSSGNISGYTVQYTEYDMAGNLLGSAESELDADGTTIDLPNDDPTVGLNKTEGEVVSQIVTDSPVGKEGQLIESINSFPLYGEELVSVLMASNIMVRTALASVIICVP</sequence>
<evidence type="ECO:0000313" key="2">
    <source>
        <dbReference type="Proteomes" id="UP000040841"/>
    </source>
</evidence>
<dbReference type="RefSeq" id="WP_049679399.1">
    <property type="nucleotide sequence ID" value="NZ_CABMMJ010000022.1"/>
</dbReference>
<comment type="caution">
    <text evidence="1">The sequence shown here is derived from an EMBL/GenBank/DDBJ whole genome shotgun (WGS) entry which is preliminary data.</text>
</comment>
<name>A0AA36PPQ4_YERMO</name>